<keyword evidence="10 13" id="KW-0742">SOS response</keyword>
<dbReference type="PANTHER" id="PTHR24029">
    <property type="entry name" value="UVRABC SYSTEM PROTEIN B"/>
    <property type="match status" value="1"/>
</dbReference>
<dbReference type="Proteomes" id="UP000029921">
    <property type="component" value="Unassembled WGS sequence"/>
</dbReference>
<sequence length="661" mass="75676">MAKFILESQYTPAGDQPQAITKITDSILNGAKYSTLVGVTGSGKTYTMANIIAKLNLPTLIMTHNKTLAAQLYSEFKGFFPKNKVEYFISHFDYYQPEAYIPRRDLFIEKDSSINEDLERLRLSATTSLLAYDDVIVVASVSANYGLGNPQEYLTMIEKLEVGQSYTQKALLLKLVNMGYTRNDSIFERGNFRVNGEVVDIFPAYNENEFIRIEFFGDEIERIGAFDALERQNLAWLESFVLYAANQFIVSEKRLQLALQNIESELEMRLQEFELENKQIEYQRLKGRTEFDLEMIRESGICKGIENYARHLTGKAPGETPYSLLDYFEQKGKPYLIIVDESHVSLPQFGGMYAGDRSRKEVLVEYGFRLPSALDNRPLRFDEFINKAPHFLFVSATPAKLELELSQNHIAEQIIRPTGLLDPLYEVRDSDNQVLDLYDEIKLRVENNERVLITTLTKKMAEELSKYYGELGIKVRYMHSDIDAIERNHLIRSLRLGEFDVLIGINLLREGLDLPEVSLIAIMDADKEGFLRSETSLIQTMGRAARNVNGKVILYAKKVTGSMQRAFDITDYRRAKQEAFNKEHNITPKSVQRGLESELKIESSGLSRLYENGSKGSKKIPKSERDSIIKDLTLKMQQAAKVLEFEEAARIRDEIAKIRKM</sequence>
<dbReference type="Gene3D" id="4.10.860.10">
    <property type="entry name" value="UVR domain"/>
    <property type="match status" value="1"/>
</dbReference>
<keyword evidence="3 13" id="KW-0963">Cytoplasm</keyword>
<evidence type="ECO:0000256" key="4">
    <source>
        <dbReference type="ARBA" id="ARBA00022741"/>
    </source>
</evidence>
<evidence type="ECO:0000256" key="12">
    <source>
        <dbReference type="ARBA" id="ARBA00029504"/>
    </source>
</evidence>
<evidence type="ECO:0000256" key="7">
    <source>
        <dbReference type="ARBA" id="ARBA00022840"/>
    </source>
</evidence>
<feature type="binding site" evidence="13">
    <location>
        <begin position="38"/>
        <end position="45"/>
    </location>
    <ligand>
        <name>ATP</name>
        <dbReference type="ChEBI" id="CHEBI:30616"/>
    </ligand>
</feature>
<dbReference type="InterPro" id="IPR001943">
    <property type="entry name" value="UVR_dom"/>
</dbReference>
<dbReference type="RefSeq" id="WP_034586321.1">
    <property type="nucleotide sequence ID" value="NZ_JRPE02000008.1"/>
</dbReference>
<dbReference type="GO" id="GO:0003677">
    <property type="term" value="F:DNA binding"/>
    <property type="evidence" value="ECO:0007669"/>
    <property type="project" value="UniProtKB-UniRule"/>
</dbReference>
<gene>
    <name evidence="13 18" type="primary">uvrB</name>
    <name evidence="18" type="ORF">LS74_006315</name>
</gene>
<evidence type="ECO:0000259" key="16">
    <source>
        <dbReference type="PROSITE" id="PS51192"/>
    </source>
</evidence>
<evidence type="ECO:0000256" key="10">
    <source>
        <dbReference type="ARBA" id="ARBA00023236"/>
    </source>
</evidence>
<dbReference type="SMART" id="SM00487">
    <property type="entry name" value="DEXDc"/>
    <property type="match status" value="1"/>
</dbReference>
<dbReference type="PANTHER" id="PTHR24029:SF0">
    <property type="entry name" value="UVRABC SYSTEM PROTEIN B"/>
    <property type="match status" value="1"/>
</dbReference>
<dbReference type="GO" id="GO:0016887">
    <property type="term" value="F:ATP hydrolysis activity"/>
    <property type="evidence" value="ECO:0007669"/>
    <property type="project" value="InterPro"/>
</dbReference>
<comment type="caution">
    <text evidence="18">The sequence shown here is derived from an EMBL/GenBank/DDBJ whole genome shotgun (WGS) entry which is preliminary data.</text>
</comment>
<evidence type="ECO:0000256" key="5">
    <source>
        <dbReference type="ARBA" id="ARBA00022763"/>
    </source>
</evidence>
<accession>A0A4V6I1D3</accession>
<dbReference type="InterPro" id="IPR006935">
    <property type="entry name" value="Helicase/UvrB_N"/>
</dbReference>
<dbReference type="NCBIfam" id="TIGR00631">
    <property type="entry name" value="uvrb"/>
    <property type="match status" value="1"/>
</dbReference>
<dbReference type="InterPro" id="IPR041471">
    <property type="entry name" value="UvrB_inter"/>
</dbReference>
<dbReference type="Pfam" id="PF17757">
    <property type="entry name" value="UvrB_inter"/>
    <property type="match status" value="1"/>
</dbReference>
<dbReference type="GO" id="GO:0009432">
    <property type="term" value="P:SOS response"/>
    <property type="evidence" value="ECO:0007669"/>
    <property type="project" value="UniProtKB-UniRule"/>
</dbReference>
<evidence type="ECO:0000256" key="11">
    <source>
        <dbReference type="ARBA" id="ARBA00026033"/>
    </source>
</evidence>
<dbReference type="SUPFAM" id="SSF52540">
    <property type="entry name" value="P-loop containing nucleoside triphosphate hydrolases"/>
    <property type="match status" value="2"/>
</dbReference>
<dbReference type="InterPro" id="IPR004807">
    <property type="entry name" value="UvrB"/>
</dbReference>
<dbReference type="InterPro" id="IPR024759">
    <property type="entry name" value="UvrB_YAD/RRR_dom"/>
</dbReference>
<name>A0A4V6I1D3_9HELI</name>
<dbReference type="GO" id="GO:0009380">
    <property type="term" value="C:excinuclease repair complex"/>
    <property type="evidence" value="ECO:0007669"/>
    <property type="project" value="InterPro"/>
</dbReference>
<comment type="domain">
    <text evidence="13">The beta-hairpin motif is involved in DNA binding.</text>
</comment>
<dbReference type="NCBIfam" id="NF003673">
    <property type="entry name" value="PRK05298.1"/>
    <property type="match status" value="1"/>
</dbReference>
<dbReference type="Pfam" id="PF04851">
    <property type="entry name" value="ResIII"/>
    <property type="match status" value="1"/>
</dbReference>
<feature type="domain" description="Helicase ATP-binding" evidence="16">
    <location>
        <begin position="25"/>
        <end position="138"/>
    </location>
</feature>
<comment type="subunit">
    <text evidence="11 13 14">Forms a heterotetramer with UvrA during the search for lesions. Interacts with UvrC in an incision complex.</text>
</comment>
<evidence type="ECO:0000259" key="17">
    <source>
        <dbReference type="PROSITE" id="PS51194"/>
    </source>
</evidence>
<evidence type="ECO:0000256" key="1">
    <source>
        <dbReference type="ARBA" id="ARBA00004496"/>
    </source>
</evidence>
<dbReference type="InterPro" id="IPR014001">
    <property type="entry name" value="Helicase_ATP-bd"/>
</dbReference>
<evidence type="ECO:0000256" key="13">
    <source>
        <dbReference type="HAMAP-Rule" id="MF_00204"/>
    </source>
</evidence>
<feature type="domain" description="Helicase C-terminal" evidence="17">
    <location>
        <begin position="433"/>
        <end position="595"/>
    </location>
</feature>
<keyword evidence="6 13" id="KW-0228">DNA excision</keyword>
<dbReference type="Pfam" id="PF12344">
    <property type="entry name" value="UvrB"/>
    <property type="match status" value="1"/>
</dbReference>
<keyword evidence="19" id="KW-1185">Reference proteome</keyword>
<dbReference type="AlphaFoldDB" id="A0A4V6I1D3"/>
<dbReference type="PROSITE" id="PS51194">
    <property type="entry name" value="HELICASE_CTER"/>
    <property type="match status" value="1"/>
</dbReference>
<evidence type="ECO:0000256" key="9">
    <source>
        <dbReference type="ARBA" id="ARBA00023204"/>
    </source>
</evidence>
<dbReference type="SMART" id="SM00490">
    <property type="entry name" value="HELICc"/>
    <property type="match status" value="1"/>
</dbReference>
<evidence type="ECO:0000256" key="8">
    <source>
        <dbReference type="ARBA" id="ARBA00022881"/>
    </source>
</evidence>
<comment type="function">
    <text evidence="13">The UvrABC repair system catalyzes the recognition and processing of DNA lesions. A damage recognition complex composed of 2 UvrA and 2 UvrB subunits scans DNA for abnormalities. Upon binding of the UvrA(2)B(2) complex to a putative damaged site, the DNA wraps around one UvrB monomer. DNA wrap is dependent on ATP binding by UvrB and probably causes local melting of the DNA helix, facilitating insertion of UvrB beta-hairpin between the DNA strands. Then UvrB probes one DNA strand for the presence of a lesion. If a lesion is found the UvrA subunits dissociate and the UvrB-DNA preincision complex is formed. This complex is subsequently bound by UvrC and the second UvrB is released. If no lesion is found, the DNA wraps around the other UvrB subunit that will check the other stand for damage.</text>
</comment>
<keyword evidence="7 13" id="KW-0067">ATP-binding</keyword>
<evidence type="ECO:0000259" key="15">
    <source>
        <dbReference type="PROSITE" id="PS50151"/>
    </source>
</evidence>
<dbReference type="GO" id="GO:0005737">
    <property type="term" value="C:cytoplasm"/>
    <property type="evidence" value="ECO:0007669"/>
    <property type="project" value="UniProtKB-SubCell"/>
</dbReference>
<keyword evidence="9 13" id="KW-0234">DNA repair</keyword>
<evidence type="ECO:0000256" key="3">
    <source>
        <dbReference type="ARBA" id="ARBA00022490"/>
    </source>
</evidence>
<feature type="domain" description="UVR" evidence="15">
    <location>
        <begin position="626"/>
        <end position="661"/>
    </location>
</feature>
<comment type="similarity">
    <text evidence="2 13 14">Belongs to the UvrB family.</text>
</comment>
<evidence type="ECO:0000256" key="14">
    <source>
        <dbReference type="RuleBase" id="RU003587"/>
    </source>
</evidence>
<protein>
    <recommendedName>
        <fullName evidence="12 13">UvrABC system protein B</fullName>
        <shortName evidence="13">Protein UvrB</shortName>
    </recommendedName>
    <alternativeName>
        <fullName evidence="13">Excinuclease ABC subunit B</fullName>
    </alternativeName>
</protein>
<dbReference type="CDD" id="cd18790">
    <property type="entry name" value="SF2_C_UvrB"/>
    <property type="match status" value="1"/>
</dbReference>
<proteinExistence type="inferred from homology"/>
<keyword evidence="5 13" id="KW-0227">DNA damage</keyword>
<dbReference type="PROSITE" id="PS50151">
    <property type="entry name" value="UVR"/>
    <property type="match status" value="1"/>
</dbReference>
<dbReference type="SUPFAM" id="SSF46600">
    <property type="entry name" value="C-terminal UvrC-binding domain of UvrB"/>
    <property type="match status" value="1"/>
</dbReference>
<dbReference type="CDD" id="cd17916">
    <property type="entry name" value="DEXHc_UvrB"/>
    <property type="match status" value="1"/>
</dbReference>
<evidence type="ECO:0000256" key="2">
    <source>
        <dbReference type="ARBA" id="ARBA00008533"/>
    </source>
</evidence>
<dbReference type="GO" id="GO:0006289">
    <property type="term" value="P:nucleotide-excision repair"/>
    <property type="evidence" value="ECO:0007669"/>
    <property type="project" value="UniProtKB-UniRule"/>
</dbReference>
<dbReference type="Gene3D" id="3.40.50.300">
    <property type="entry name" value="P-loop containing nucleotide triphosphate hydrolases"/>
    <property type="match status" value="3"/>
</dbReference>
<dbReference type="EMBL" id="JRPE02000008">
    <property type="protein sequence ID" value="TLD92062.1"/>
    <property type="molecule type" value="Genomic_DNA"/>
</dbReference>
<dbReference type="Pfam" id="PF02151">
    <property type="entry name" value="UVR"/>
    <property type="match status" value="1"/>
</dbReference>
<keyword evidence="8 13" id="KW-0267">Excision nuclease</keyword>
<evidence type="ECO:0000313" key="18">
    <source>
        <dbReference type="EMBL" id="TLD92062.1"/>
    </source>
</evidence>
<organism evidence="18 19">
    <name type="scientific">Helicobacter magdeburgensis</name>
    <dbReference type="NCBI Taxonomy" id="471858"/>
    <lineage>
        <taxon>Bacteria</taxon>
        <taxon>Pseudomonadati</taxon>
        <taxon>Campylobacterota</taxon>
        <taxon>Epsilonproteobacteria</taxon>
        <taxon>Campylobacterales</taxon>
        <taxon>Helicobacteraceae</taxon>
        <taxon>Helicobacter</taxon>
    </lineage>
</organism>
<dbReference type="InterPro" id="IPR027417">
    <property type="entry name" value="P-loop_NTPase"/>
</dbReference>
<evidence type="ECO:0000256" key="6">
    <source>
        <dbReference type="ARBA" id="ARBA00022769"/>
    </source>
</evidence>
<dbReference type="PROSITE" id="PS51192">
    <property type="entry name" value="HELICASE_ATP_BIND_1"/>
    <property type="match status" value="1"/>
</dbReference>
<dbReference type="GO" id="GO:0005524">
    <property type="term" value="F:ATP binding"/>
    <property type="evidence" value="ECO:0007669"/>
    <property type="project" value="UniProtKB-UniRule"/>
</dbReference>
<dbReference type="Pfam" id="PF00271">
    <property type="entry name" value="Helicase_C"/>
    <property type="match status" value="1"/>
</dbReference>
<dbReference type="HAMAP" id="MF_00204">
    <property type="entry name" value="UvrB"/>
    <property type="match status" value="1"/>
</dbReference>
<comment type="subcellular location">
    <subcellularLocation>
        <location evidence="1 13 14">Cytoplasm</location>
    </subcellularLocation>
</comment>
<keyword evidence="4 13" id="KW-0547">Nucleotide-binding</keyword>
<evidence type="ECO:0000313" key="19">
    <source>
        <dbReference type="Proteomes" id="UP000029921"/>
    </source>
</evidence>
<dbReference type="GO" id="GO:0009381">
    <property type="term" value="F:excinuclease ABC activity"/>
    <property type="evidence" value="ECO:0007669"/>
    <property type="project" value="UniProtKB-UniRule"/>
</dbReference>
<dbReference type="InterPro" id="IPR036876">
    <property type="entry name" value="UVR_dom_sf"/>
</dbReference>
<feature type="short sequence motif" description="Beta-hairpin" evidence="13">
    <location>
        <begin position="91"/>
        <end position="114"/>
    </location>
</feature>
<reference evidence="18 19" key="1">
    <citation type="journal article" date="2014" name="Genome Announc.">
        <title>Draft genome sequences of eight enterohepatic helicobacter species isolated from both laboratory and wild rodents.</title>
        <authorList>
            <person name="Sheh A."/>
            <person name="Shen Z."/>
            <person name="Fox J.G."/>
        </authorList>
    </citation>
    <scope>NUCLEOTIDE SEQUENCE [LARGE SCALE GENOMIC DNA]</scope>
    <source>
        <strain evidence="18 19">MIT 96-1001</strain>
    </source>
</reference>
<dbReference type="InterPro" id="IPR001650">
    <property type="entry name" value="Helicase_C-like"/>
</dbReference>